<feature type="region of interest" description="Disordered" evidence="10">
    <location>
        <begin position="1"/>
        <end position="24"/>
    </location>
</feature>
<evidence type="ECO:0000256" key="5">
    <source>
        <dbReference type="ARBA" id="ARBA00022723"/>
    </source>
</evidence>
<dbReference type="SUPFAM" id="SSF55811">
    <property type="entry name" value="Nudix"/>
    <property type="match status" value="1"/>
</dbReference>
<proteinExistence type="inferred from homology"/>
<evidence type="ECO:0000256" key="10">
    <source>
        <dbReference type="SAM" id="MobiDB-lite"/>
    </source>
</evidence>
<evidence type="ECO:0000256" key="6">
    <source>
        <dbReference type="ARBA" id="ARBA00022801"/>
    </source>
</evidence>
<keyword evidence="5" id="KW-0479">Metal-binding</keyword>
<dbReference type="EC" id="3.6.1.22" evidence="4"/>
<keyword evidence="8" id="KW-0520">NAD</keyword>
<evidence type="ECO:0000256" key="4">
    <source>
        <dbReference type="ARBA" id="ARBA00012381"/>
    </source>
</evidence>
<comment type="similarity">
    <text evidence="3">Belongs to the Nudix hydrolase family. NudC subfamily.</text>
</comment>
<keyword evidence="7" id="KW-0460">Magnesium</keyword>
<dbReference type="InterPro" id="IPR050241">
    <property type="entry name" value="NAD-cap_RNA_hydrolase_NudC"/>
</dbReference>
<protein>
    <recommendedName>
        <fullName evidence="4">NAD(+) diphosphatase</fullName>
        <ecNumber evidence="4">3.6.1.22</ecNumber>
    </recommendedName>
</protein>
<feature type="domain" description="Nudix hydrolase" evidence="11">
    <location>
        <begin position="165"/>
        <end position="298"/>
    </location>
</feature>
<dbReference type="GO" id="GO:0019677">
    <property type="term" value="P:NAD+ catabolic process"/>
    <property type="evidence" value="ECO:0007669"/>
    <property type="project" value="TreeGrafter"/>
</dbReference>
<dbReference type="Pfam" id="PF09297">
    <property type="entry name" value="Zn_ribbon_NUD"/>
    <property type="match status" value="1"/>
</dbReference>
<evidence type="ECO:0000313" key="12">
    <source>
        <dbReference type="EMBL" id="NNM45851.1"/>
    </source>
</evidence>
<dbReference type="PROSITE" id="PS00893">
    <property type="entry name" value="NUDIX_BOX"/>
    <property type="match status" value="1"/>
</dbReference>
<dbReference type="InterPro" id="IPR049734">
    <property type="entry name" value="NudC-like_C"/>
</dbReference>
<dbReference type="Proteomes" id="UP000588586">
    <property type="component" value="Unassembled WGS sequence"/>
</dbReference>
<comment type="catalytic activity">
    <reaction evidence="9">
        <text>a 5'-end NAD(+)-phospho-ribonucleoside in mRNA + H2O = a 5'-end phospho-adenosine-phospho-ribonucleoside in mRNA + beta-nicotinamide D-ribonucleotide + 2 H(+)</text>
        <dbReference type="Rhea" id="RHEA:60876"/>
        <dbReference type="Rhea" id="RHEA-COMP:15698"/>
        <dbReference type="Rhea" id="RHEA-COMP:15719"/>
        <dbReference type="ChEBI" id="CHEBI:14649"/>
        <dbReference type="ChEBI" id="CHEBI:15377"/>
        <dbReference type="ChEBI" id="CHEBI:15378"/>
        <dbReference type="ChEBI" id="CHEBI:144029"/>
        <dbReference type="ChEBI" id="CHEBI:144051"/>
    </reaction>
    <physiologicalReaction direction="left-to-right" evidence="9">
        <dbReference type="Rhea" id="RHEA:60877"/>
    </physiologicalReaction>
</comment>
<comment type="cofactor">
    <cofactor evidence="2">
        <name>Zn(2+)</name>
        <dbReference type="ChEBI" id="CHEBI:29105"/>
    </cofactor>
</comment>
<gene>
    <name evidence="12" type="primary">nudC</name>
    <name evidence="12" type="ORF">HJG52_07505</name>
</gene>
<evidence type="ECO:0000259" key="11">
    <source>
        <dbReference type="PROSITE" id="PS51462"/>
    </source>
</evidence>
<dbReference type="PANTHER" id="PTHR42904">
    <property type="entry name" value="NUDIX HYDROLASE, NUDC SUBFAMILY"/>
    <property type="match status" value="1"/>
</dbReference>
<dbReference type="Gene3D" id="3.90.79.10">
    <property type="entry name" value="Nucleoside Triphosphate Pyrophosphohydrolase"/>
    <property type="match status" value="1"/>
</dbReference>
<dbReference type="GO" id="GO:0046872">
    <property type="term" value="F:metal ion binding"/>
    <property type="evidence" value="ECO:0007669"/>
    <property type="project" value="UniProtKB-KW"/>
</dbReference>
<dbReference type="CDD" id="cd03429">
    <property type="entry name" value="NUDIX_NADH_pyrophosphatase_Nudt13"/>
    <property type="match status" value="1"/>
</dbReference>
<evidence type="ECO:0000313" key="13">
    <source>
        <dbReference type="Proteomes" id="UP000588586"/>
    </source>
</evidence>
<dbReference type="InterPro" id="IPR000086">
    <property type="entry name" value="NUDIX_hydrolase_dom"/>
</dbReference>
<organism evidence="12 13">
    <name type="scientific">Knoellia koreensis</name>
    <dbReference type="NCBI Taxonomy" id="2730921"/>
    <lineage>
        <taxon>Bacteria</taxon>
        <taxon>Bacillati</taxon>
        <taxon>Actinomycetota</taxon>
        <taxon>Actinomycetes</taxon>
        <taxon>Micrococcales</taxon>
        <taxon>Intrasporangiaceae</taxon>
        <taxon>Knoellia</taxon>
    </lineage>
</organism>
<evidence type="ECO:0000256" key="9">
    <source>
        <dbReference type="ARBA" id="ARBA00023679"/>
    </source>
</evidence>
<evidence type="ECO:0000256" key="1">
    <source>
        <dbReference type="ARBA" id="ARBA00001946"/>
    </source>
</evidence>
<dbReference type="InterPro" id="IPR015797">
    <property type="entry name" value="NUDIX_hydrolase-like_dom_sf"/>
</dbReference>
<name>A0A849HHV2_9MICO</name>
<evidence type="ECO:0000256" key="8">
    <source>
        <dbReference type="ARBA" id="ARBA00023027"/>
    </source>
</evidence>
<dbReference type="GO" id="GO:0005829">
    <property type="term" value="C:cytosol"/>
    <property type="evidence" value="ECO:0007669"/>
    <property type="project" value="TreeGrafter"/>
</dbReference>
<dbReference type="GO" id="GO:0035529">
    <property type="term" value="F:NADH pyrophosphatase activity"/>
    <property type="evidence" value="ECO:0007669"/>
    <property type="project" value="TreeGrafter"/>
</dbReference>
<dbReference type="PROSITE" id="PS51462">
    <property type="entry name" value="NUDIX"/>
    <property type="match status" value="1"/>
</dbReference>
<dbReference type="PANTHER" id="PTHR42904:SF6">
    <property type="entry name" value="NAD-CAPPED RNA HYDROLASE NUDT12"/>
    <property type="match status" value="1"/>
</dbReference>
<comment type="cofactor">
    <cofactor evidence="1">
        <name>Mg(2+)</name>
        <dbReference type="ChEBI" id="CHEBI:18420"/>
    </cofactor>
</comment>
<accession>A0A849HHV2</accession>
<keyword evidence="13" id="KW-1185">Reference proteome</keyword>
<dbReference type="GO" id="GO:0006742">
    <property type="term" value="P:NADP+ catabolic process"/>
    <property type="evidence" value="ECO:0007669"/>
    <property type="project" value="TreeGrafter"/>
</dbReference>
<dbReference type="InterPro" id="IPR015376">
    <property type="entry name" value="Znr_NADH_PPase"/>
</dbReference>
<dbReference type="NCBIfam" id="NF001299">
    <property type="entry name" value="PRK00241.1"/>
    <property type="match status" value="1"/>
</dbReference>
<evidence type="ECO:0000256" key="7">
    <source>
        <dbReference type="ARBA" id="ARBA00022842"/>
    </source>
</evidence>
<evidence type="ECO:0000256" key="3">
    <source>
        <dbReference type="ARBA" id="ARBA00009595"/>
    </source>
</evidence>
<dbReference type="EMBL" id="JABEPQ010000001">
    <property type="protein sequence ID" value="NNM45851.1"/>
    <property type="molecule type" value="Genomic_DNA"/>
</dbReference>
<dbReference type="AlphaFoldDB" id="A0A849HHV2"/>
<sequence>MGRSAETLANLTFTGPGPDRRADLRTDPELVPKLLADPATRVFELHGDRVAVDDTPGGLRLALRPPEPDDASRLGLYLGSDGDGTAYLAVVGDRPVEGDETPGERTIRQAAADLADFDASLFATALALANWHGAHGHCSRCGAPTEPTHAGWLRRCTVEGSEHYPRTDVAVIMSVVDEQDRLLMAQGAGWGPGRYSVLAGFLEPGESLAQAVAREVEEEVGLEVTDVAYLGDQPWPFPTSLMVGFTARVAGNGPTTFQLQESEIADARWFTRDELRAAVADGSVTASGRLSISRRLVEHWLGHPLDVA</sequence>
<comment type="caution">
    <text evidence="12">The sequence shown here is derived from an EMBL/GenBank/DDBJ whole genome shotgun (WGS) entry which is preliminary data.</text>
</comment>
<dbReference type="InterPro" id="IPR020084">
    <property type="entry name" value="NUDIX_hydrolase_CS"/>
</dbReference>
<dbReference type="Gene3D" id="3.90.79.20">
    <property type="match status" value="1"/>
</dbReference>
<dbReference type="Pfam" id="PF00293">
    <property type="entry name" value="NUDIX"/>
    <property type="match status" value="1"/>
</dbReference>
<evidence type="ECO:0000256" key="2">
    <source>
        <dbReference type="ARBA" id="ARBA00001947"/>
    </source>
</evidence>
<reference evidence="12 13" key="1">
    <citation type="submission" date="2020-04" db="EMBL/GenBank/DDBJ databases">
        <title>Knoellia sp. isolate from air conditioner.</title>
        <authorList>
            <person name="Chea S."/>
            <person name="Kim D.-U."/>
        </authorList>
    </citation>
    <scope>NUCLEOTIDE SEQUENCE [LARGE SCALE GENOMIC DNA]</scope>
    <source>
        <strain evidence="12 13">DB2414S</strain>
    </source>
</reference>
<keyword evidence="6 12" id="KW-0378">Hydrolase</keyword>